<comment type="caution">
    <text evidence="10">The sequence shown here is derived from an EMBL/GenBank/DDBJ whole genome shotgun (WGS) entry which is preliminary data.</text>
</comment>
<feature type="domain" description="Peptidase S11 D-alanyl-D-alanine carboxypeptidase A N-terminal" evidence="9">
    <location>
        <begin position="31"/>
        <end position="253"/>
    </location>
</feature>
<dbReference type="PANTHER" id="PTHR21581:SF33">
    <property type="entry name" value="D-ALANYL-D-ALANINE CARBOXYPEPTIDASE DACB"/>
    <property type="match status" value="1"/>
</dbReference>
<dbReference type="GO" id="GO:0004180">
    <property type="term" value="F:carboxypeptidase activity"/>
    <property type="evidence" value="ECO:0007669"/>
    <property type="project" value="UniProtKB-KW"/>
</dbReference>
<dbReference type="InterPro" id="IPR018044">
    <property type="entry name" value="Peptidase_S11"/>
</dbReference>
<organism evidence="10 11">
    <name type="scientific">Marinicrinis lubricantis</name>
    <dbReference type="NCBI Taxonomy" id="2086470"/>
    <lineage>
        <taxon>Bacteria</taxon>
        <taxon>Bacillati</taxon>
        <taxon>Bacillota</taxon>
        <taxon>Bacilli</taxon>
        <taxon>Bacillales</taxon>
        <taxon>Paenibacillaceae</taxon>
    </lineage>
</organism>
<reference evidence="11" key="1">
    <citation type="journal article" date="2019" name="Int. J. Syst. Evol. Microbiol.">
        <title>The Global Catalogue of Microorganisms (GCM) 10K type strain sequencing project: providing services to taxonomists for standard genome sequencing and annotation.</title>
        <authorList>
            <consortium name="The Broad Institute Genomics Platform"/>
            <consortium name="The Broad Institute Genome Sequencing Center for Infectious Disease"/>
            <person name="Wu L."/>
            <person name="Ma J."/>
        </authorList>
    </citation>
    <scope>NUCLEOTIDE SEQUENCE [LARGE SCALE GENOMIC DNA]</scope>
    <source>
        <strain evidence="11">CCM 8749</strain>
    </source>
</reference>
<dbReference type="InterPro" id="IPR012338">
    <property type="entry name" value="Beta-lactam/transpept-like"/>
</dbReference>
<keyword evidence="6" id="KW-0961">Cell wall biogenesis/degradation</keyword>
<evidence type="ECO:0000259" key="9">
    <source>
        <dbReference type="Pfam" id="PF00768"/>
    </source>
</evidence>
<keyword evidence="8" id="KW-0812">Transmembrane</keyword>
<evidence type="ECO:0000256" key="4">
    <source>
        <dbReference type="ARBA" id="ARBA00022960"/>
    </source>
</evidence>
<comment type="similarity">
    <text evidence="1 7">Belongs to the peptidase S11 family.</text>
</comment>
<dbReference type="Pfam" id="PF00768">
    <property type="entry name" value="Peptidase_S11"/>
    <property type="match status" value="1"/>
</dbReference>
<evidence type="ECO:0000313" key="10">
    <source>
        <dbReference type="EMBL" id="MFC5988617.1"/>
    </source>
</evidence>
<gene>
    <name evidence="10" type="ORF">ACFPXP_19610</name>
</gene>
<evidence type="ECO:0000256" key="1">
    <source>
        <dbReference type="ARBA" id="ARBA00007164"/>
    </source>
</evidence>
<feature type="transmembrane region" description="Helical" evidence="8">
    <location>
        <begin position="361"/>
        <end position="380"/>
    </location>
</feature>
<keyword evidence="11" id="KW-1185">Reference proteome</keyword>
<dbReference type="SUPFAM" id="SSF56601">
    <property type="entry name" value="beta-lactamase/transpeptidase-like"/>
    <property type="match status" value="1"/>
</dbReference>
<dbReference type="PANTHER" id="PTHR21581">
    <property type="entry name" value="D-ALANYL-D-ALANINE CARBOXYPEPTIDASE"/>
    <property type="match status" value="1"/>
</dbReference>
<evidence type="ECO:0000256" key="6">
    <source>
        <dbReference type="ARBA" id="ARBA00023316"/>
    </source>
</evidence>
<dbReference type="Gene3D" id="3.40.710.10">
    <property type="entry name" value="DD-peptidase/beta-lactamase superfamily"/>
    <property type="match status" value="1"/>
</dbReference>
<sequence length="396" mass="45100">MKTFYHFFLLFVSFIFVFQNTVYETKDDQHFSLNSEAAILIDGATGTILYEKESNRLMYPASITKIVTGIIAIEEGNLDDIVTVSETARNVIGTRVYLLEGEQVTLLKLVQGLLINSGNDAGTAIAEYFDGSEAQFAERMNQFVRDTVGVKNTNFQNPHGLFDEKHQTTAYDMAIITQYAMKNPIFRSIVGTKEMEWIGKGWETTLYNHNKLLWRYEGTTGVKNGYVSQSGNTLVASVKRGNSEWIAVTLKADSSELAYGDMVKLFDYGFEHFQTNKITLNPSAFESYIDRFVIPEQLIFTSDKDEKFDIQIDDSAFLIVVLNFDGKKIYSKELEINNNKELKRDNTEDPSIEKKAASSPFSTSITFMFMLILTVVILILRKKRKQKKLSKQIFEN</sequence>
<accession>A0ABW1IU60</accession>
<proteinExistence type="inferred from homology"/>
<evidence type="ECO:0000256" key="2">
    <source>
        <dbReference type="ARBA" id="ARBA00022729"/>
    </source>
</evidence>
<dbReference type="EMBL" id="JBHSQV010000183">
    <property type="protein sequence ID" value="MFC5988617.1"/>
    <property type="molecule type" value="Genomic_DNA"/>
</dbReference>
<dbReference type="PRINTS" id="PR00725">
    <property type="entry name" value="DADACBPTASE1"/>
</dbReference>
<dbReference type="InterPro" id="IPR001967">
    <property type="entry name" value="Peptidase_S11_N"/>
</dbReference>
<keyword evidence="10" id="KW-0121">Carboxypeptidase</keyword>
<evidence type="ECO:0000256" key="7">
    <source>
        <dbReference type="RuleBase" id="RU004016"/>
    </source>
</evidence>
<dbReference type="RefSeq" id="WP_379896090.1">
    <property type="nucleotide sequence ID" value="NZ_CBCSCT010000010.1"/>
</dbReference>
<evidence type="ECO:0000256" key="8">
    <source>
        <dbReference type="SAM" id="Phobius"/>
    </source>
</evidence>
<evidence type="ECO:0000313" key="11">
    <source>
        <dbReference type="Proteomes" id="UP001596250"/>
    </source>
</evidence>
<keyword evidence="3 10" id="KW-0378">Hydrolase</keyword>
<evidence type="ECO:0000256" key="5">
    <source>
        <dbReference type="ARBA" id="ARBA00022984"/>
    </source>
</evidence>
<keyword evidence="5" id="KW-0573">Peptidoglycan synthesis</keyword>
<keyword evidence="8" id="KW-1133">Transmembrane helix</keyword>
<protein>
    <submittedName>
        <fullName evidence="10">D-alanyl-D-alanine carboxypeptidase family protein</fullName>
        <ecNumber evidence="10">3.4.-.-</ecNumber>
    </submittedName>
</protein>
<name>A0ABW1IU60_9BACL</name>
<dbReference type="EC" id="3.4.-.-" evidence="10"/>
<keyword evidence="10" id="KW-0645">Protease</keyword>
<keyword evidence="8" id="KW-0472">Membrane</keyword>
<keyword evidence="2" id="KW-0732">Signal</keyword>
<dbReference type="Proteomes" id="UP001596250">
    <property type="component" value="Unassembled WGS sequence"/>
</dbReference>
<keyword evidence="4" id="KW-0133">Cell shape</keyword>
<evidence type="ECO:0000256" key="3">
    <source>
        <dbReference type="ARBA" id="ARBA00022801"/>
    </source>
</evidence>